<protein>
    <recommendedName>
        <fullName evidence="5">Tip attachment protein J domain-containing protein</fullName>
    </recommendedName>
</protein>
<dbReference type="Proteomes" id="UP000549052">
    <property type="component" value="Unassembled WGS sequence"/>
</dbReference>
<evidence type="ECO:0000259" key="2">
    <source>
        <dbReference type="Pfam" id="PF23666"/>
    </source>
</evidence>
<evidence type="ECO:0000259" key="1">
    <source>
        <dbReference type="Pfam" id="PF13550"/>
    </source>
</evidence>
<evidence type="ECO:0000313" key="3">
    <source>
        <dbReference type="EMBL" id="MBA8876688.1"/>
    </source>
</evidence>
<dbReference type="InterPro" id="IPR032876">
    <property type="entry name" value="J_dom"/>
</dbReference>
<sequence length="500" mass="55178">MVEPLLEAFGVNAFEADATLIFLSAGRLQAQMPLIEEYVEPGQGCAISRKMHEIMEQPTRIEISYRDPMLDYQVAMASAERLDGKGTENLALPAMLDAGQAQSLAEDWMQARRAGRHTVNFELPWKYAALRAGDRIRLDATSPVRDYIITSVEDGATRRIEARGMSRHVRYPHKAELPPPTEAGPSVVFGRPRFHLCDLPLWPGAEKPVDQFRIAAFARPWAGASAYASPEDSGFEPRSVVTDRAVTGRLTATLPGGVSGRLLNNASLEVDLHFGALRTTTLPQLFNGANSALLAAPDGQWEILQFLNAEEVQPDRWRLTGILRGQCGTELEALQLREVGTPFIVLDSAVIPAGLKARETGLALYWRVGASGQDFSDRYFSTLKITGGLRALEPLEPVHLRSRMDDRGDLHISWIRRGRIDADSWLATDVPLGEDREAYRIEICSSGKLIRSVEVAQPRWTYPAAERLSDFGSLATPVDFQVAMISNAVGTGRFARAIFN</sequence>
<gene>
    <name evidence="3" type="ORF">FHW16_000370</name>
</gene>
<feature type="domain" description="Tip attachment protein J" evidence="1">
    <location>
        <begin position="1"/>
        <end position="154"/>
    </location>
</feature>
<feature type="domain" description="Rcc01698-like C-terminal" evidence="2">
    <location>
        <begin position="245"/>
        <end position="343"/>
    </location>
</feature>
<dbReference type="RefSeq" id="WP_182547456.1">
    <property type="nucleotide sequence ID" value="NZ_JACGXN010000001.1"/>
</dbReference>
<evidence type="ECO:0000313" key="4">
    <source>
        <dbReference type="Proteomes" id="UP000549052"/>
    </source>
</evidence>
<accession>A0A839EE46</accession>
<proteinExistence type="predicted"/>
<evidence type="ECO:0008006" key="5">
    <source>
        <dbReference type="Google" id="ProtNLM"/>
    </source>
</evidence>
<comment type="caution">
    <text evidence="3">The sequence shown here is derived from an EMBL/GenBank/DDBJ whole genome shotgun (WGS) entry which is preliminary data.</text>
</comment>
<reference evidence="3 4" key="1">
    <citation type="submission" date="2020-07" db="EMBL/GenBank/DDBJ databases">
        <title>Genomic Encyclopedia of Type Strains, Phase IV (KMG-V): Genome sequencing to study the core and pangenomes of soil and plant-associated prokaryotes.</title>
        <authorList>
            <person name="Whitman W."/>
        </authorList>
    </citation>
    <scope>NUCLEOTIDE SEQUENCE [LARGE SCALE GENOMIC DNA]</scope>
    <source>
        <strain evidence="3 4">AN3</strain>
    </source>
</reference>
<dbReference type="InterPro" id="IPR056490">
    <property type="entry name" value="Rcc01698_C"/>
</dbReference>
<name>A0A839EE46_9HYPH</name>
<keyword evidence="4" id="KW-1185">Reference proteome</keyword>
<dbReference type="Pfam" id="PF13550">
    <property type="entry name" value="Phage-tail_3"/>
    <property type="match status" value="1"/>
</dbReference>
<dbReference type="EMBL" id="JACGXN010000001">
    <property type="protein sequence ID" value="MBA8876688.1"/>
    <property type="molecule type" value="Genomic_DNA"/>
</dbReference>
<dbReference type="Pfam" id="PF23666">
    <property type="entry name" value="Rcc01698_C"/>
    <property type="match status" value="1"/>
</dbReference>
<organism evidence="3 4">
    <name type="scientific">Phyllobacterium myrsinacearum</name>
    <dbReference type="NCBI Taxonomy" id="28101"/>
    <lineage>
        <taxon>Bacteria</taxon>
        <taxon>Pseudomonadati</taxon>
        <taxon>Pseudomonadota</taxon>
        <taxon>Alphaproteobacteria</taxon>
        <taxon>Hyphomicrobiales</taxon>
        <taxon>Phyllobacteriaceae</taxon>
        <taxon>Phyllobacterium</taxon>
    </lineage>
</organism>
<dbReference type="AlphaFoldDB" id="A0A839EE46"/>